<keyword evidence="10" id="KW-1185">Reference proteome</keyword>
<evidence type="ECO:0000256" key="3">
    <source>
        <dbReference type="ARBA" id="ARBA00022989"/>
    </source>
</evidence>
<dbReference type="Gene3D" id="1.20.1250.20">
    <property type="entry name" value="MFS general substrate transporter like domains"/>
    <property type="match status" value="1"/>
</dbReference>
<evidence type="ECO:0000256" key="2">
    <source>
        <dbReference type="ARBA" id="ARBA00022692"/>
    </source>
</evidence>
<feature type="transmembrane region" description="Helical" evidence="6">
    <location>
        <begin position="241"/>
        <end position="259"/>
    </location>
</feature>
<feature type="transmembrane region" description="Helical" evidence="6">
    <location>
        <begin position="53"/>
        <end position="70"/>
    </location>
</feature>
<feature type="transmembrane region" description="Helical" evidence="6">
    <location>
        <begin position="82"/>
        <end position="100"/>
    </location>
</feature>
<keyword evidence="3 6" id="KW-1133">Transmembrane helix</keyword>
<feature type="transmembrane region" description="Helical" evidence="6">
    <location>
        <begin position="174"/>
        <end position="192"/>
    </location>
</feature>
<dbReference type="Pfam" id="PF06813">
    <property type="entry name" value="Nodulin-like"/>
    <property type="match status" value="1"/>
</dbReference>
<dbReference type="Proteomes" id="UP001318860">
    <property type="component" value="Unassembled WGS sequence"/>
</dbReference>
<dbReference type="PANTHER" id="PTHR21576:SF134">
    <property type="entry name" value="NODULIN-LIKE DOMAIN-CONTAINING PROTEIN"/>
    <property type="match status" value="1"/>
</dbReference>
<dbReference type="PANTHER" id="PTHR21576">
    <property type="entry name" value="UNCHARACTERIZED NODULIN-LIKE PROTEIN"/>
    <property type="match status" value="1"/>
</dbReference>
<evidence type="ECO:0000313" key="10">
    <source>
        <dbReference type="Proteomes" id="UP001318860"/>
    </source>
</evidence>
<dbReference type="Pfam" id="PF23262">
    <property type="entry name" value="NFD4_C"/>
    <property type="match status" value="1"/>
</dbReference>
<evidence type="ECO:0000313" key="9">
    <source>
        <dbReference type="EMBL" id="KAK6143095.1"/>
    </source>
</evidence>
<sequence length="402" mass="44198">MANSINPNDSKLYLLLNAIVPLITSILALRPIIHHSRPESIPSDATHHDSANFLVLTALAVITGLYLLVLNSISSSRFIARLILSGAIFLLVLPILNPIVNSFSFQLGGSSFSFIDNDDVEVHKELMGTETQSVNDFSDRELNEDVFYNSLVKDQLVVLGEEHSTRLLIQKWDFWLYYVAYLCGGTLGLVYSNNLGQISQSLGYKSDISSLVSLYSACSFFGRLLSTAPDFLQSKMHYARTGWLALALIPTPIAFLLLVSSDSKAILFTATALIGLSSGFVFSAAVSITSELFGPNRAGVNHNILITNIPLGSLLYSLLAALAYEANIGNSDKVVSRDGSMVCIGRDCYYETFVRWSWISLLGLTSTSLLFLRTKGTYNRLEKQKHTTEITLLKSFSSYDGN</sequence>
<feature type="transmembrane region" description="Helical" evidence="6">
    <location>
        <begin position="12"/>
        <end position="33"/>
    </location>
</feature>
<dbReference type="InterPro" id="IPR056555">
    <property type="entry name" value="NFD4_C"/>
</dbReference>
<comment type="subcellular location">
    <subcellularLocation>
        <location evidence="1">Membrane</location>
        <topology evidence="1">Multi-pass membrane protein</topology>
    </subcellularLocation>
</comment>
<evidence type="ECO:0000256" key="6">
    <source>
        <dbReference type="SAM" id="Phobius"/>
    </source>
</evidence>
<feature type="transmembrane region" description="Helical" evidence="6">
    <location>
        <begin position="305"/>
        <end position="324"/>
    </location>
</feature>
<dbReference type="EMBL" id="JABTTQ020000013">
    <property type="protein sequence ID" value="KAK6143095.1"/>
    <property type="molecule type" value="Genomic_DNA"/>
</dbReference>
<organism evidence="9 10">
    <name type="scientific">Rehmannia glutinosa</name>
    <name type="common">Chinese foxglove</name>
    <dbReference type="NCBI Taxonomy" id="99300"/>
    <lineage>
        <taxon>Eukaryota</taxon>
        <taxon>Viridiplantae</taxon>
        <taxon>Streptophyta</taxon>
        <taxon>Embryophyta</taxon>
        <taxon>Tracheophyta</taxon>
        <taxon>Spermatophyta</taxon>
        <taxon>Magnoliopsida</taxon>
        <taxon>eudicotyledons</taxon>
        <taxon>Gunneridae</taxon>
        <taxon>Pentapetalae</taxon>
        <taxon>asterids</taxon>
        <taxon>lamiids</taxon>
        <taxon>Lamiales</taxon>
        <taxon>Orobanchaceae</taxon>
        <taxon>Rehmannieae</taxon>
        <taxon>Rehmannia</taxon>
    </lineage>
</organism>
<feature type="domain" description="Nodulin-like" evidence="7">
    <location>
        <begin position="2"/>
        <end position="99"/>
    </location>
</feature>
<evidence type="ECO:0000259" key="8">
    <source>
        <dbReference type="Pfam" id="PF23262"/>
    </source>
</evidence>
<protein>
    <recommendedName>
        <fullName evidence="11">Nodulin-like domain-containing protein</fullName>
    </recommendedName>
</protein>
<accession>A0ABR0WA81</accession>
<keyword evidence="4 6" id="KW-0472">Membrane</keyword>
<feature type="domain" description="NFD4 C-terminal" evidence="8">
    <location>
        <begin position="161"/>
        <end position="376"/>
    </location>
</feature>
<dbReference type="InterPro" id="IPR010658">
    <property type="entry name" value="Nodulin-like"/>
</dbReference>
<evidence type="ECO:0000256" key="1">
    <source>
        <dbReference type="ARBA" id="ARBA00004141"/>
    </source>
</evidence>
<dbReference type="InterPro" id="IPR036259">
    <property type="entry name" value="MFS_trans_sf"/>
</dbReference>
<evidence type="ECO:0000256" key="4">
    <source>
        <dbReference type="ARBA" id="ARBA00023136"/>
    </source>
</evidence>
<comment type="similarity">
    <text evidence="5">Belongs to the major facilitator superfamily. Phosphate:H(+) symporter (TC 2.A.1.9) family.</text>
</comment>
<evidence type="ECO:0000259" key="7">
    <source>
        <dbReference type="Pfam" id="PF06813"/>
    </source>
</evidence>
<reference evidence="9 10" key="1">
    <citation type="journal article" date="2021" name="Comput. Struct. Biotechnol. J.">
        <title>De novo genome assembly of the potent medicinal plant Rehmannia glutinosa using nanopore technology.</title>
        <authorList>
            <person name="Ma L."/>
            <person name="Dong C."/>
            <person name="Song C."/>
            <person name="Wang X."/>
            <person name="Zheng X."/>
            <person name="Niu Y."/>
            <person name="Chen S."/>
            <person name="Feng W."/>
        </authorList>
    </citation>
    <scope>NUCLEOTIDE SEQUENCE [LARGE SCALE GENOMIC DNA]</scope>
    <source>
        <strain evidence="9">DH-2019</strain>
    </source>
</reference>
<gene>
    <name evidence="9" type="ORF">DH2020_023443</name>
</gene>
<comment type="caution">
    <text evidence="9">The sequence shown here is derived from an EMBL/GenBank/DDBJ whole genome shotgun (WGS) entry which is preliminary data.</text>
</comment>
<keyword evidence="2 6" id="KW-0812">Transmembrane</keyword>
<name>A0ABR0WA81_REHGL</name>
<dbReference type="SUPFAM" id="SSF103473">
    <property type="entry name" value="MFS general substrate transporter"/>
    <property type="match status" value="1"/>
</dbReference>
<feature type="transmembrane region" description="Helical" evidence="6">
    <location>
        <begin position="265"/>
        <end position="293"/>
    </location>
</feature>
<proteinExistence type="inferred from homology"/>
<evidence type="ECO:0000256" key="5">
    <source>
        <dbReference type="ARBA" id="ARBA00044504"/>
    </source>
</evidence>
<evidence type="ECO:0008006" key="11">
    <source>
        <dbReference type="Google" id="ProtNLM"/>
    </source>
</evidence>